<dbReference type="AlphaFoldDB" id="A0A667HW96"/>
<keyword evidence="2" id="KW-0689">Ribosomal protein</keyword>
<dbReference type="GO" id="GO:0005840">
    <property type="term" value="C:ribosome"/>
    <property type="evidence" value="ECO:0007669"/>
    <property type="project" value="UniProtKB-KW"/>
</dbReference>
<evidence type="ECO:0000256" key="1">
    <source>
        <dbReference type="ARBA" id="ARBA00007926"/>
    </source>
</evidence>
<evidence type="ECO:0000256" key="3">
    <source>
        <dbReference type="ARBA" id="ARBA00023274"/>
    </source>
</evidence>
<dbReference type="GO" id="GO:1990904">
    <property type="term" value="C:ribonucleoprotein complex"/>
    <property type="evidence" value="ECO:0007669"/>
    <property type="project" value="UniProtKB-KW"/>
</dbReference>
<name>A0A667HW96_LYNCA</name>
<dbReference type="Gene3D" id="3.30.390.110">
    <property type="match status" value="1"/>
</dbReference>
<evidence type="ECO:0000256" key="6">
    <source>
        <dbReference type="SAM" id="MobiDB-lite"/>
    </source>
</evidence>
<dbReference type="Proteomes" id="UP000472241">
    <property type="component" value="Unplaced"/>
</dbReference>
<dbReference type="GO" id="GO:0006412">
    <property type="term" value="P:translation"/>
    <property type="evidence" value="ECO:0007669"/>
    <property type="project" value="InterPro"/>
</dbReference>
<evidence type="ECO:0000256" key="5">
    <source>
        <dbReference type="ARBA" id="ARBA00035330"/>
    </source>
</evidence>
<dbReference type="GO" id="GO:0003735">
    <property type="term" value="F:structural constituent of ribosome"/>
    <property type="evidence" value="ECO:0007669"/>
    <property type="project" value="InterPro"/>
</dbReference>
<organism evidence="8 9">
    <name type="scientific">Lynx canadensis</name>
    <name type="common">Canada lynx</name>
    <name type="synonym">Felis canadensis</name>
    <dbReference type="NCBI Taxonomy" id="61383"/>
    <lineage>
        <taxon>Eukaryota</taxon>
        <taxon>Metazoa</taxon>
        <taxon>Chordata</taxon>
        <taxon>Craniata</taxon>
        <taxon>Vertebrata</taxon>
        <taxon>Euteleostomi</taxon>
        <taxon>Mammalia</taxon>
        <taxon>Eutheria</taxon>
        <taxon>Laurasiatheria</taxon>
        <taxon>Carnivora</taxon>
        <taxon>Feliformia</taxon>
        <taxon>Felidae</taxon>
        <taxon>Felinae</taxon>
        <taxon>Lynx</taxon>
    </lineage>
</organism>
<proteinExistence type="inferred from homology"/>
<reference evidence="8" key="1">
    <citation type="submission" date="2025-08" db="UniProtKB">
        <authorList>
            <consortium name="Ensembl"/>
        </authorList>
    </citation>
    <scope>IDENTIFICATION</scope>
</reference>
<dbReference type="InterPro" id="IPR002672">
    <property type="entry name" value="Ribosomal_eL28"/>
</dbReference>
<comment type="similarity">
    <text evidence="1">Belongs to the eukaryotic ribosomal protein eL28 family.</text>
</comment>
<evidence type="ECO:0000313" key="8">
    <source>
        <dbReference type="Ensembl" id="ENSLCNP00005024299.1"/>
    </source>
</evidence>
<evidence type="ECO:0000256" key="2">
    <source>
        <dbReference type="ARBA" id="ARBA00022980"/>
    </source>
</evidence>
<feature type="compositionally biased region" description="Basic and acidic residues" evidence="6">
    <location>
        <begin position="72"/>
        <end position="81"/>
    </location>
</feature>
<feature type="region of interest" description="Disordered" evidence="6">
    <location>
        <begin position="59"/>
        <end position="121"/>
    </location>
</feature>
<protein>
    <recommendedName>
        <fullName evidence="4">Large ribosomal subunit protein eL28</fullName>
    </recommendedName>
    <alternativeName>
        <fullName evidence="5">60S ribosomal protein L28</fullName>
    </alternativeName>
</protein>
<keyword evidence="3" id="KW-0687">Ribonucleoprotein</keyword>
<dbReference type="InterPro" id="IPR029004">
    <property type="entry name" value="Ribosomal_eL28/Mak16"/>
</dbReference>
<evidence type="ECO:0000256" key="4">
    <source>
        <dbReference type="ARBA" id="ARBA00035223"/>
    </source>
</evidence>
<dbReference type="PANTHER" id="PTHR10544">
    <property type="entry name" value="60S RIBOSOMAL PROTEIN L28"/>
    <property type="match status" value="1"/>
</dbReference>
<feature type="domain" description="Ribosomal eL28/Mak16" evidence="7">
    <location>
        <begin position="5"/>
        <end position="72"/>
    </location>
</feature>
<keyword evidence="9" id="KW-1185">Reference proteome</keyword>
<evidence type="ECO:0000259" key="7">
    <source>
        <dbReference type="Pfam" id="PF01778"/>
    </source>
</evidence>
<reference evidence="8" key="2">
    <citation type="submission" date="2025-09" db="UniProtKB">
        <authorList>
            <consortium name="Ensembl"/>
        </authorList>
    </citation>
    <scope>IDENTIFICATION</scope>
</reference>
<dbReference type="Ensembl" id="ENSLCNT00005027148.1">
    <property type="protein sequence ID" value="ENSLCNP00005024299.1"/>
    <property type="gene ID" value="ENSLCNG00005015783.1"/>
</dbReference>
<dbReference type="Pfam" id="PF01778">
    <property type="entry name" value="Ribosomal_L28e"/>
    <property type="match status" value="1"/>
</dbReference>
<sequence length="121" mass="13730">MVGQKCSSFLIKRNKNKQTFSTDPNNLKAPNSFNDNRLIHLYTVGEKPGADGRRIVVATKRRSLQGKPTSPVDHHEQERFGHPRKHRAQDPQEPGPPRSSMLRILSPRPFPSPARTLSRTK</sequence>
<accession>A0A667HW96</accession>
<evidence type="ECO:0000313" key="9">
    <source>
        <dbReference type="Proteomes" id="UP000472241"/>
    </source>
</evidence>